<feature type="compositionally biased region" description="Polar residues" evidence="1">
    <location>
        <begin position="11"/>
        <end position="24"/>
    </location>
</feature>
<reference evidence="2 3" key="2">
    <citation type="submission" date="2020-07" db="EMBL/GenBank/DDBJ databases">
        <title>Genome assembly of wild tea tree DASZ reveals pedigree and selection history of tea varieties.</title>
        <authorList>
            <person name="Zhang W."/>
        </authorList>
    </citation>
    <scope>NUCLEOTIDE SEQUENCE [LARGE SCALE GENOMIC DNA]</scope>
    <source>
        <strain evidence="3">cv. G240</strain>
        <tissue evidence="2">Leaf</tissue>
    </source>
</reference>
<dbReference type="AlphaFoldDB" id="A0A7J7HN83"/>
<proteinExistence type="predicted"/>
<keyword evidence="3" id="KW-1185">Reference proteome</keyword>
<accession>A0A7J7HN83</accession>
<dbReference type="EMBL" id="JACBKZ010000003">
    <property type="protein sequence ID" value="KAF5954025.1"/>
    <property type="molecule type" value="Genomic_DNA"/>
</dbReference>
<protein>
    <submittedName>
        <fullName evidence="2">Uncharacterized protein</fullName>
    </submittedName>
</protein>
<sequence length="176" mass="18479">MEKPSGPGVLSLSQSKTASRISDSSKGLSSHAAIVGSMHCGGPGGYGGILFGGWGCGLGYLFTTAGSGLGEYNDEKEVGEFPQMAGKHGGSRVSKDFDEAQVGIENTKLEERSKKSSMRGRRAVGSLKVNVSLVLRGDGPMFRGKERLFGCGGRGGWRQSGNSISRDMSPFVEQLI</sequence>
<organism evidence="2 3">
    <name type="scientific">Camellia sinensis</name>
    <name type="common">Tea plant</name>
    <name type="synonym">Thea sinensis</name>
    <dbReference type="NCBI Taxonomy" id="4442"/>
    <lineage>
        <taxon>Eukaryota</taxon>
        <taxon>Viridiplantae</taxon>
        <taxon>Streptophyta</taxon>
        <taxon>Embryophyta</taxon>
        <taxon>Tracheophyta</taxon>
        <taxon>Spermatophyta</taxon>
        <taxon>Magnoliopsida</taxon>
        <taxon>eudicotyledons</taxon>
        <taxon>Gunneridae</taxon>
        <taxon>Pentapetalae</taxon>
        <taxon>asterids</taxon>
        <taxon>Ericales</taxon>
        <taxon>Theaceae</taxon>
        <taxon>Camellia</taxon>
    </lineage>
</organism>
<evidence type="ECO:0000313" key="2">
    <source>
        <dbReference type="EMBL" id="KAF5954025.1"/>
    </source>
</evidence>
<comment type="caution">
    <text evidence="2">The sequence shown here is derived from an EMBL/GenBank/DDBJ whole genome shotgun (WGS) entry which is preliminary data.</text>
</comment>
<name>A0A7J7HN83_CAMSI</name>
<reference evidence="3" key="1">
    <citation type="journal article" date="2020" name="Nat. Commun.">
        <title>Genome assembly of wild tea tree DASZ reveals pedigree and selection history of tea varieties.</title>
        <authorList>
            <person name="Zhang W."/>
            <person name="Zhang Y."/>
            <person name="Qiu H."/>
            <person name="Guo Y."/>
            <person name="Wan H."/>
            <person name="Zhang X."/>
            <person name="Scossa F."/>
            <person name="Alseekh S."/>
            <person name="Zhang Q."/>
            <person name="Wang P."/>
            <person name="Xu L."/>
            <person name="Schmidt M.H."/>
            <person name="Jia X."/>
            <person name="Li D."/>
            <person name="Zhu A."/>
            <person name="Guo F."/>
            <person name="Chen W."/>
            <person name="Ni D."/>
            <person name="Usadel B."/>
            <person name="Fernie A.R."/>
            <person name="Wen W."/>
        </authorList>
    </citation>
    <scope>NUCLEOTIDE SEQUENCE [LARGE SCALE GENOMIC DNA]</scope>
    <source>
        <strain evidence="3">cv. G240</strain>
    </source>
</reference>
<feature type="region of interest" description="Disordered" evidence="1">
    <location>
        <begin position="1"/>
        <end position="24"/>
    </location>
</feature>
<dbReference type="Proteomes" id="UP000593564">
    <property type="component" value="Unassembled WGS sequence"/>
</dbReference>
<evidence type="ECO:0000313" key="3">
    <source>
        <dbReference type="Proteomes" id="UP000593564"/>
    </source>
</evidence>
<gene>
    <name evidence="2" type="ORF">HYC85_006881</name>
</gene>
<evidence type="ECO:0000256" key="1">
    <source>
        <dbReference type="SAM" id="MobiDB-lite"/>
    </source>
</evidence>